<accession>A0A1V2L0Y8</accession>
<comment type="cofactor">
    <cofactor evidence="7">
        <name>Mg(2+)</name>
        <dbReference type="ChEBI" id="CHEBI:18420"/>
    </cofactor>
</comment>
<dbReference type="PANTHER" id="PTHR12592">
    <property type="entry name" value="ATP-DEPENDENT (S)-NAD(P)H-HYDRATE DEHYDRATASE FAMILY MEMBER"/>
    <property type="match status" value="1"/>
</dbReference>
<feature type="binding site" evidence="7">
    <location>
        <position position="140"/>
    </location>
    <ligand>
        <name>(6S)-NADPHX</name>
        <dbReference type="ChEBI" id="CHEBI:64076"/>
    </ligand>
</feature>
<protein>
    <recommendedName>
        <fullName evidence="7">ATP-dependent (S)-NAD(P)H-hydrate dehydratase</fullName>
        <ecNumber evidence="7">4.2.1.93</ecNumber>
    </recommendedName>
    <alternativeName>
        <fullName evidence="7">ATP-dependent NAD(P)HX dehydratase</fullName>
    </alternativeName>
</protein>
<dbReference type="GO" id="GO:0046496">
    <property type="term" value="P:nicotinamide nucleotide metabolic process"/>
    <property type="evidence" value="ECO:0007669"/>
    <property type="project" value="UniProtKB-UniRule"/>
</dbReference>
<dbReference type="PROSITE" id="PS01050">
    <property type="entry name" value="YJEF_C_2"/>
    <property type="match status" value="1"/>
</dbReference>
<dbReference type="InterPro" id="IPR000631">
    <property type="entry name" value="CARKD"/>
</dbReference>
<feature type="binding site" evidence="7">
    <location>
        <begin position="231"/>
        <end position="235"/>
    </location>
    <ligand>
        <name>ATP</name>
        <dbReference type="ChEBI" id="CHEBI:30616"/>
    </ligand>
</feature>
<dbReference type="InterPro" id="IPR017953">
    <property type="entry name" value="Carbohydrate_kinase_pred_CS"/>
</dbReference>
<sequence length="345" mass="37365">MPQLNGKSTKQLLRFVQKIVPPLLPSLHKGQGMPPTSPYPINPHVANFPPQLVELSYTGAPYFSAHAAAIFGADLTHVICEYSAATVIKSYSPDLMVHPYMYDSSKLPSGANEDTFLKEKVVPKIESLLGRIHVAIVGPGFGRDTLMLKTLETVIQMIKDKDMPLILDADALYLVSQKPKVIEGYEKAIITPNVVEFARIAKALGVNTDTDDDVGVTVEVSKKLGVTVMRKGEHDLIVSGDIVLTSDVNGSLRRVGGQGDTLTGIIATLVAWGINYGKLEPSKKDIDLSLGEILSLCCLGASASTRYAARKAFEDKGRAMQASDVHSKVGLAYKHLMEDENLSHL</sequence>
<evidence type="ECO:0000259" key="8">
    <source>
        <dbReference type="PROSITE" id="PS51383"/>
    </source>
</evidence>
<feature type="binding site" evidence="7">
    <location>
        <begin position="193"/>
        <end position="199"/>
    </location>
    <ligand>
        <name>(6S)-NADPHX</name>
        <dbReference type="ChEBI" id="CHEBI:64076"/>
    </ligand>
</feature>
<evidence type="ECO:0000256" key="6">
    <source>
        <dbReference type="ARBA" id="ARBA00047472"/>
    </source>
</evidence>
<evidence type="ECO:0000256" key="7">
    <source>
        <dbReference type="HAMAP-Rule" id="MF_03157"/>
    </source>
</evidence>
<comment type="catalytic activity">
    <reaction evidence="7">
        <text>(6S)-NADHX + ATP = ADP + phosphate + NADH + H(+)</text>
        <dbReference type="Rhea" id="RHEA:19017"/>
        <dbReference type="ChEBI" id="CHEBI:15378"/>
        <dbReference type="ChEBI" id="CHEBI:30616"/>
        <dbReference type="ChEBI" id="CHEBI:43474"/>
        <dbReference type="ChEBI" id="CHEBI:57945"/>
        <dbReference type="ChEBI" id="CHEBI:64074"/>
        <dbReference type="ChEBI" id="CHEBI:456216"/>
        <dbReference type="EC" id="4.2.1.93"/>
    </reaction>
</comment>
<dbReference type="PROSITE" id="PS51383">
    <property type="entry name" value="YJEF_C_3"/>
    <property type="match status" value="1"/>
</dbReference>
<dbReference type="CDD" id="cd01171">
    <property type="entry name" value="YXKO-related"/>
    <property type="match status" value="1"/>
</dbReference>
<dbReference type="OMA" id="IMNSIPH"/>
<evidence type="ECO:0000256" key="2">
    <source>
        <dbReference type="ARBA" id="ARBA00022840"/>
    </source>
</evidence>
<dbReference type="SUPFAM" id="SSF53613">
    <property type="entry name" value="Ribokinase-like"/>
    <property type="match status" value="1"/>
</dbReference>
<keyword evidence="3" id="KW-0521">NADP</keyword>
<dbReference type="STRING" id="36022.A0A1V2L0Y8"/>
<keyword evidence="4 7" id="KW-0520">NAD</keyword>
<dbReference type="Gene3D" id="3.40.1190.20">
    <property type="match status" value="1"/>
</dbReference>
<gene>
    <name evidence="9" type="ORF">BON22_4505</name>
</gene>
<organism evidence="9 10">
    <name type="scientific">Cyberlindnera fabianii</name>
    <name type="common">Yeast</name>
    <name type="synonym">Hansenula fabianii</name>
    <dbReference type="NCBI Taxonomy" id="36022"/>
    <lineage>
        <taxon>Eukaryota</taxon>
        <taxon>Fungi</taxon>
        <taxon>Dikarya</taxon>
        <taxon>Ascomycota</taxon>
        <taxon>Saccharomycotina</taxon>
        <taxon>Saccharomycetes</taxon>
        <taxon>Phaffomycetales</taxon>
        <taxon>Phaffomycetaceae</taxon>
        <taxon>Cyberlindnera</taxon>
    </lineage>
</organism>
<dbReference type="NCBIfam" id="TIGR00196">
    <property type="entry name" value="yjeF_cterm"/>
    <property type="match status" value="1"/>
</dbReference>
<dbReference type="GO" id="GO:0110051">
    <property type="term" value="P:metabolite repair"/>
    <property type="evidence" value="ECO:0007669"/>
    <property type="project" value="TreeGrafter"/>
</dbReference>
<dbReference type="AlphaFoldDB" id="A0A1V2L0Y8"/>
<dbReference type="GO" id="GO:0047453">
    <property type="term" value="F:ATP-dependent NAD(P)H-hydrate dehydratase activity"/>
    <property type="evidence" value="ECO:0007669"/>
    <property type="project" value="UniProtKB-UniRule"/>
</dbReference>
<dbReference type="EC" id="4.2.1.93" evidence="7"/>
<evidence type="ECO:0000256" key="3">
    <source>
        <dbReference type="ARBA" id="ARBA00022857"/>
    </source>
</evidence>
<dbReference type="PANTHER" id="PTHR12592:SF0">
    <property type="entry name" value="ATP-DEPENDENT (S)-NAD(P)H-HYDRATE DEHYDRATASE"/>
    <property type="match status" value="1"/>
</dbReference>
<dbReference type="HAMAP" id="MF_01965">
    <property type="entry name" value="NADHX_dehydratase"/>
    <property type="match status" value="1"/>
</dbReference>
<keyword evidence="2 7" id="KW-0067">ATP-binding</keyword>
<dbReference type="VEuPathDB" id="FungiDB:BON22_4505"/>
<keyword evidence="5 7" id="KW-0456">Lyase</keyword>
<dbReference type="Proteomes" id="UP000189513">
    <property type="component" value="Unassembled WGS sequence"/>
</dbReference>
<comment type="similarity">
    <text evidence="7">Belongs to the NnrD/CARKD family.</text>
</comment>
<keyword evidence="1 7" id="KW-0547">Nucleotide-binding</keyword>
<evidence type="ECO:0000256" key="1">
    <source>
        <dbReference type="ARBA" id="ARBA00022741"/>
    </source>
</evidence>
<dbReference type="Pfam" id="PF01256">
    <property type="entry name" value="Carb_kinase"/>
    <property type="match status" value="1"/>
</dbReference>
<dbReference type="EMBL" id="MPUK01000010">
    <property type="protein sequence ID" value="ONH65562.1"/>
    <property type="molecule type" value="Genomic_DNA"/>
</dbReference>
<evidence type="ECO:0000313" key="10">
    <source>
        <dbReference type="Proteomes" id="UP000189513"/>
    </source>
</evidence>
<keyword evidence="7" id="KW-0597">Phosphoprotein</keyword>
<keyword evidence="7" id="KW-0963">Cytoplasm</keyword>
<name>A0A1V2L0Y8_CYBFA</name>
<keyword evidence="10" id="KW-1185">Reference proteome</keyword>
<evidence type="ECO:0000256" key="4">
    <source>
        <dbReference type="ARBA" id="ARBA00023027"/>
    </source>
</evidence>
<evidence type="ECO:0000313" key="9">
    <source>
        <dbReference type="EMBL" id="ONH65562.1"/>
    </source>
</evidence>
<dbReference type="GO" id="GO:0005737">
    <property type="term" value="C:cytoplasm"/>
    <property type="evidence" value="ECO:0007669"/>
    <property type="project" value="UniProtKB-SubCell"/>
</dbReference>
<reference evidence="10" key="1">
    <citation type="journal article" date="2017" name="Genome Announc.">
        <title>Genome sequences of Cyberlindnera fabianii 65, Pichia kudriavzevii 129, and Saccharomyces cerevisiae 131 isolated from fermented masau fruits in Zimbabwe.</title>
        <authorList>
            <person name="van Rijswijck I.M.H."/>
            <person name="Derks M.F.L."/>
            <person name="Abee T."/>
            <person name="de Ridder D."/>
            <person name="Smid E.J."/>
        </authorList>
    </citation>
    <scope>NUCLEOTIDE SEQUENCE [LARGE SCALE GENOMIC DNA]</scope>
    <source>
        <strain evidence="10">65</strain>
    </source>
</reference>
<feature type="domain" description="YjeF C-terminal" evidence="8">
    <location>
        <begin position="12"/>
        <end position="336"/>
    </location>
</feature>
<feature type="binding site" evidence="7">
    <location>
        <position position="260"/>
    </location>
    <ligand>
        <name>(6S)-NADPHX</name>
        <dbReference type="ChEBI" id="CHEBI:64076"/>
    </ligand>
</feature>
<comment type="subcellular location">
    <subcellularLocation>
        <location evidence="7">Cytoplasm</location>
    </subcellularLocation>
</comment>
<proteinExistence type="inferred from homology"/>
<comment type="catalytic activity">
    <reaction evidence="6 7">
        <text>(6S)-NADPHX + ATP = ADP + phosphate + NADPH + H(+)</text>
        <dbReference type="Rhea" id="RHEA:32231"/>
        <dbReference type="ChEBI" id="CHEBI:15378"/>
        <dbReference type="ChEBI" id="CHEBI:30616"/>
        <dbReference type="ChEBI" id="CHEBI:43474"/>
        <dbReference type="ChEBI" id="CHEBI:57783"/>
        <dbReference type="ChEBI" id="CHEBI:64076"/>
        <dbReference type="ChEBI" id="CHEBI:456216"/>
        <dbReference type="EC" id="4.2.1.93"/>
    </reaction>
</comment>
<comment type="caution">
    <text evidence="9">The sequence shown here is derived from an EMBL/GenBank/DDBJ whole genome shotgun (WGS) entry which is preliminary data.</text>
</comment>
<comment type="function">
    <text evidence="7">Catalyzes the dehydration of the S-form of NAD(P)HX at the expense of ATP, which is converted to ADP. Together with NAD(P)HX epimerase, which catalyzes the epimerization of the S- and R-forms, the enzyme allows the repair of both epimers of NAD(P)HX, a damaged form of NAD(P)H that is a result of enzymatic or heat-dependent hydration.</text>
</comment>
<dbReference type="GO" id="GO:0005524">
    <property type="term" value="F:ATP binding"/>
    <property type="evidence" value="ECO:0007669"/>
    <property type="project" value="UniProtKB-KW"/>
</dbReference>
<dbReference type="InterPro" id="IPR029056">
    <property type="entry name" value="Ribokinase-like"/>
</dbReference>
<evidence type="ECO:0000256" key="5">
    <source>
        <dbReference type="ARBA" id="ARBA00023239"/>
    </source>
</evidence>
<feature type="binding site" evidence="7">
    <location>
        <begin position="250"/>
        <end position="259"/>
    </location>
    <ligand>
        <name>ATP</name>
        <dbReference type="ChEBI" id="CHEBI:30616"/>
    </ligand>
</feature>